<dbReference type="PANTHER" id="PTHR32444:SF10">
    <property type="entry name" value="CURCULIN-LIKE (MANNOSE-BINDING) LECTIN FAMILY PROTEIN-RELATED"/>
    <property type="match status" value="1"/>
</dbReference>
<dbReference type="Pfam" id="PF00954">
    <property type="entry name" value="S_locus_glycop"/>
    <property type="match status" value="1"/>
</dbReference>
<reference evidence="7 8" key="1">
    <citation type="submission" date="2019-12" db="EMBL/GenBank/DDBJ databases">
        <authorList>
            <person name="Alioto T."/>
            <person name="Alioto T."/>
            <person name="Gomez Garrido J."/>
        </authorList>
    </citation>
    <scope>NUCLEOTIDE SEQUENCE [LARGE SCALE GENOMIC DNA]</scope>
</reference>
<evidence type="ECO:0000256" key="3">
    <source>
        <dbReference type="ARBA" id="ARBA00023157"/>
    </source>
</evidence>
<dbReference type="InterPro" id="IPR035446">
    <property type="entry name" value="SLSG/EP1"/>
</dbReference>
<dbReference type="EMBL" id="CACTIH010005597">
    <property type="protein sequence ID" value="CAA2998564.1"/>
    <property type="molecule type" value="Genomic_DNA"/>
</dbReference>
<dbReference type="AlphaFoldDB" id="A0A8S0T2H2"/>
<dbReference type="GO" id="GO:0009505">
    <property type="term" value="C:plant-type cell wall"/>
    <property type="evidence" value="ECO:0007669"/>
    <property type="project" value="TreeGrafter"/>
</dbReference>
<evidence type="ECO:0000256" key="2">
    <source>
        <dbReference type="ARBA" id="ARBA00022729"/>
    </source>
</evidence>
<comment type="function">
    <text evidence="1">Involved in sporophytic self-incompatibility system (the inability of flowering plants to achieve self-fertilization).</text>
</comment>
<feature type="domain" description="Bulb-type lectin" evidence="6">
    <location>
        <begin position="38"/>
        <end position="157"/>
    </location>
</feature>
<dbReference type="InterPro" id="IPR036426">
    <property type="entry name" value="Bulb-type_lectin_dom_sf"/>
</dbReference>
<evidence type="ECO:0000259" key="6">
    <source>
        <dbReference type="PROSITE" id="PS50927"/>
    </source>
</evidence>
<dbReference type="PANTHER" id="PTHR32444">
    <property type="entry name" value="BULB-TYPE LECTIN DOMAIN-CONTAINING PROTEIN"/>
    <property type="match status" value="1"/>
</dbReference>
<keyword evidence="3" id="KW-1015">Disulfide bond</keyword>
<gene>
    <name evidence="7" type="ORF">OLEA9_A056938</name>
</gene>
<dbReference type="Proteomes" id="UP000594638">
    <property type="component" value="Unassembled WGS sequence"/>
</dbReference>
<protein>
    <submittedName>
        <fullName evidence="7">Epidermis-specific secreted glyco EP1-like</fullName>
    </submittedName>
</protein>
<keyword evidence="4" id="KW-0325">Glycoprotein</keyword>
<evidence type="ECO:0000256" key="5">
    <source>
        <dbReference type="SAM" id="SignalP"/>
    </source>
</evidence>
<comment type="caution">
    <text evidence="7">The sequence shown here is derived from an EMBL/GenBank/DDBJ whole genome shotgun (WGS) entry which is preliminary data.</text>
</comment>
<feature type="signal peptide" evidence="5">
    <location>
        <begin position="1"/>
        <end position="21"/>
    </location>
</feature>
<keyword evidence="8" id="KW-1185">Reference proteome</keyword>
<dbReference type="CDD" id="cd00028">
    <property type="entry name" value="B_lectin"/>
    <property type="match status" value="1"/>
</dbReference>
<keyword evidence="2 5" id="KW-0732">Signal</keyword>
<dbReference type="InterPro" id="IPR001480">
    <property type="entry name" value="Bulb-type_lectin_dom"/>
</dbReference>
<dbReference type="PROSITE" id="PS50927">
    <property type="entry name" value="BULB_LECTIN"/>
    <property type="match status" value="1"/>
</dbReference>
<dbReference type="Gene3D" id="2.90.10.10">
    <property type="entry name" value="Bulb-type lectin domain"/>
    <property type="match status" value="1"/>
</dbReference>
<dbReference type="InterPro" id="IPR000858">
    <property type="entry name" value="S_locus_glycoprot_dom"/>
</dbReference>
<dbReference type="PIRSF" id="PIRSF002686">
    <property type="entry name" value="SLG"/>
    <property type="match status" value="1"/>
</dbReference>
<evidence type="ECO:0000256" key="4">
    <source>
        <dbReference type="ARBA" id="ARBA00023180"/>
    </source>
</evidence>
<evidence type="ECO:0000256" key="1">
    <source>
        <dbReference type="ARBA" id="ARBA00003061"/>
    </source>
</evidence>
<proteinExistence type="predicted"/>
<dbReference type="OrthoDB" id="1884773at2759"/>
<sequence length="430" mass="47962">MSSSCLFALFLFFAFSLIAQAVVPDSETFKFVNEGEFGDYIVEYGANYRVLSISSTPFQLCFYNTTPGAYTLSLRMGTVRSESLMRWVWEANRGSPVGENATFSLGTDGNLLLANANGHIAWQSMTVNKGVVGFKLLPNGNMVLYDSKGNFVWQSFDSPTDTLLVGQSLRVGGPNKLVGRVSEKENKDGPYSLVLEPKRFAMYYKSNNAQAPMIYFDSADYLSTGNNTLNSLKFASDPETREAYAYELKLEYPNGGARILSRPKYNSTLTYLRLGIDGTLKAYTFYDKVDYSAWEVTFTLFSRDSGDECQLPERCGKFGLCEDSQCVACPFPNGLMGWSKNCEPPKITSCKAKDIKFYKLEGVDHFITKYTRGNGPISGGQCSNKCTTDCKCVGYFYHQTDSRCWIVYDLKTLTKVANSTHLGYMKAPIV</sequence>
<accession>A0A8S0T2H2</accession>
<dbReference type="GO" id="GO:0048544">
    <property type="term" value="P:recognition of pollen"/>
    <property type="evidence" value="ECO:0007669"/>
    <property type="project" value="InterPro"/>
</dbReference>
<feature type="chain" id="PRO_5035814823" evidence="5">
    <location>
        <begin position="22"/>
        <end position="430"/>
    </location>
</feature>
<dbReference type="SMART" id="SM00108">
    <property type="entry name" value="B_lectin"/>
    <property type="match status" value="1"/>
</dbReference>
<organism evidence="7 8">
    <name type="scientific">Olea europaea subsp. europaea</name>
    <dbReference type="NCBI Taxonomy" id="158383"/>
    <lineage>
        <taxon>Eukaryota</taxon>
        <taxon>Viridiplantae</taxon>
        <taxon>Streptophyta</taxon>
        <taxon>Embryophyta</taxon>
        <taxon>Tracheophyta</taxon>
        <taxon>Spermatophyta</taxon>
        <taxon>Magnoliopsida</taxon>
        <taxon>eudicotyledons</taxon>
        <taxon>Gunneridae</taxon>
        <taxon>Pentapetalae</taxon>
        <taxon>asterids</taxon>
        <taxon>lamiids</taxon>
        <taxon>Lamiales</taxon>
        <taxon>Oleaceae</taxon>
        <taxon>Oleeae</taxon>
        <taxon>Olea</taxon>
    </lineage>
</organism>
<name>A0A8S0T2H2_OLEEU</name>
<evidence type="ECO:0000313" key="8">
    <source>
        <dbReference type="Proteomes" id="UP000594638"/>
    </source>
</evidence>
<dbReference type="Pfam" id="PF01453">
    <property type="entry name" value="B_lectin"/>
    <property type="match status" value="1"/>
</dbReference>
<dbReference type="Gramene" id="OE9A056938T1">
    <property type="protein sequence ID" value="OE9A056938C1"/>
    <property type="gene ID" value="OE9A056938"/>
</dbReference>
<evidence type="ECO:0000313" key="7">
    <source>
        <dbReference type="EMBL" id="CAA2998564.1"/>
    </source>
</evidence>
<dbReference type="SUPFAM" id="SSF51110">
    <property type="entry name" value="alpha-D-mannose-specific plant lectins"/>
    <property type="match status" value="1"/>
</dbReference>